<dbReference type="AlphaFoldDB" id="A0A917C081"/>
<reference evidence="2" key="1">
    <citation type="journal article" date="2014" name="Int. J. Syst. Evol. Microbiol.">
        <title>Complete genome sequence of Corynebacterium casei LMG S-19264T (=DSM 44701T), isolated from a smear-ripened cheese.</title>
        <authorList>
            <consortium name="US DOE Joint Genome Institute (JGI-PGF)"/>
            <person name="Walter F."/>
            <person name="Albersmeier A."/>
            <person name="Kalinowski J."/>
            <person name="Ruckert C."/>
        </authorList>
    </citation>
    <scope>NUCLEOTIDE SEQUENCE</scope>
    <source>
        <strain evidence="2">CGMCC 1.15254</strain>
    </source>
</reference>
<proteinExistence type="predicted"/>
<evidence type="ECO:0000313" key="2">
    <source>
        <dbReference type="EMBL" id="GGF64272.1"/>
    </source>
</evidence>
<evidence type="ECO:0000313" key="3">
    <source>
        <dbReference type="Proteomes" id="UP000632498"/>
    </source>
</evidence>
<dbReference type="PANTHER" id="PTHR12910">
    <property type="entry name" value="NADH-UBIQUINONE OXIDOREDUCTASE SUBUNIT B17.2"/>
    <property type="match status" value="1"/>
</dbReference>
<dbReference type="Proteomes" id="UP000632498">
    <property type="component" value="Unassembled WGS sequence"/>
</dbReference>
<protein>
    <submittedName>
        <fullName evidence="2">NADH:ubiquinone oxidoreductase subunit NDUFA12</fullName>
    </submittedName>
</protein>
<dbReference type="EMBL" id="BMHV01000011">
    <property type="protein sequence ID" value="GGF64272.1"/>
    <property type="molecule type" value="Genomic_DNA"/>
</dbReference>
<organism evidence="2 3">
    <name type="scientific">Terasakiella brassicae</name>
    <dbReference type="NCBI Taxonomy" id="1634917"/>
    <lineage>
        <taxon>Bacteria</taxon>
        <taxon>Pseudomonadati</taxon>
        <taxon>Pseudomonadota</taxon>
        <taxon>Alphaproteobacteria</taxon>
        <taxon>Rhodospirillales</taxon>
        <taxon>Terasakiellaceae</taxon>
        <taxon>Terasakiella</taxon>
    </lineage>
</organism>
<dbReference type="GO" id="GO:0045271">
    <property type="term" value="C:respiratory chain complex I"/>
    <property type="evidence" value="ECO:0007669"/>
    <property type="project" value="InterPro"/>
</dbReference>
<reference evidence="2" key="2">
    <citation type="submission" date="2020-09" db="EMBL/GenBank/DDBJ databases">
        <authorList>
            <person name="Sun Q."/>
            <person name="Zhou Y."/>
        </authorList>
    </citation>
    <scope>NUCLEOTIDE SEQUENCE</scope>
    <source>
        <strain evidence="2">CGMCC 1.15254</strain>
    </source>
</reference>
<name>A0A917C081_9PROT</name>
<gene>
    <name evidence="2" type="ORF">GCM10011332_17930</name>
</gene>
<dbReference type="PANTHER" id="PTHR12910:SF2">
    <property type="entry name" value="NADH DEHYDROGENASE [UBIQUINONE] 1 ALPHA SUBCOMPLEX SUBUNIT 12"/>
    <property type="match status" value="1"/>
</dbReference>
<dbReference type="NCBIfam" id="NF006040">
    <property type="entry name" value="PRK08183.1"/>
    <property type="match status" value="1"/>
</dbReference>
<dbReference type="RefSeq" id="WP_188664023.1">
    <property type="nucleotide sequence ID" value="NZ_BMHV01000011.1"/>
</dbReference>
<dbReference type="Pfam" id="PF05071">
    <property type="entry name" value="NDUFA12"/>
    <property type="match status" value="1"/>
</dbReference>
<feature type="region of interest" description="Disordered" evidence="1">
    <location>
        <begin position="85"/>
        <end position="117"/>
    </location>
</feature>
<sequence>MTIGTRVYTWLNGTLVGTDEFGNKYYRNKKKLQGRERRWVVYRGVSEASKVPAEWHAWLHHTVSEPLTEEATQAKQWQKEHLPNLTGTTNAYFPQGDARHGGQRARATGDYEAWQPE</sequence>
<comment type="caution">
    <text evidence="2">The sequence shown here is derived from an EMBL/GenBank/DDBJ whole genome shotgun (WGS) entry which is preliminary data.</text>
</comment>
<dbReference type="GO" id="GO:0006979">
    <property type="term" value="P:response to oxidative stress"/>
    <property type="evidence" value="ECO:0007669"/>
    <property type="project" value="TreeGrafter"/>
</dbReference>
<keyword evidence="3" id="KW-1185">Reference proteome</keyword>
<evidence type="ECO:0000256" key="1">
    <source>
        <dbReference type="SAM" id="MobiDB-lite"/>
    </source>
</evidence>
<accession>A0A917C081</accession>
<dbReference type="InterPro" id="IPR007763">
    <property type="entry name" value="NDUFA12"/>
</dbReference>